<reference evidence="1 2" key="1">
    <citation type="submission" date="2019-03" db="EMBL/GenBank/DDBJ databases">
        <title>Three New Species of Nocardioides, Nocardioides euryhalodurans sp. nov., Nocardioides seonyuensis sp. nov. and Nocardioides eburneoflavus sp. nov. Iolated from Soil.</title>
        <authorList>
            <person name="Roh S.G."/>
            <person name="Lee C."/>
            <person name="Kim M.-K."/>
            <person name="Kim S.B."/>
        </authorList>
    </citation>
    <scope>NUCLEOTIDE SEQUENCE [LARGE SCALE GENOMIC DNA]</scope>
    <source>
        <strain evidence="1 2">MMS17-SY207-3</strain>
    </source>
</reference>
<sequence length="184" mass="20146">MAAYSTGRGYHDGRHLAEVLDRLDELRKGGEEFDDVPVRLAAWFHDAVYDGAPGDEERSAQWADSALSGVPCAAEVSRLVRLTEHHRPADGDANGCALSDADLAILAAGRERYAEYAADVRREHDHVPDEEFRTGRSAVLRDLLAKPALFHTTYAREHWEAVARGNVAAELSRLDGACGDAVPR</sequence>
<protein>
    <recommendedName>
        <fullName evidence="3">Metal-dependent phosphohydrolase</fullName>
    </recommendedName>
</protein>
<keyword evidence="2" id="KW-1185">Reference proteome</keyword>
<name>A0A4P7IJZ4_9ACTN</name>
<organism evidence="1 2">
    <name type="scientific">Nocardioides seonyuensis</name>
    <dbReference type="NCBI Taxonomy" id="2518371"/>
    <lineage>
        <taxon>Bacteria</taxon>
        <taxon>Bacillati</taxon>
        <taxon>Actinomycetota</taxon>
        <taxon>Actinomycetes</taxon>
        <taxon>Propionibacteriales</taxon>
        <taxon>Nocardioidaceae</taxon>
        <taxon>Nocardioides</taxon>
    </lineage>
</organism>
<dbReference type="SUPFAM" id="SSF109604">
    <property type="entry name" value="HD-domain/PDEase-like"/>
    <property type="match status" value="1"/>
</dbReference>
<dbReference type="Gene3D" id="1.10.3210.10">
    <property type="entry name" value="Hypothetical protein af1432"/>
    <property type="match status" value="1"/>
</dbReference>
<dbReference type="OrthoDB" id="9808993at2"/>
<gene>
    <name evidence="1" type="ORF">EXE58_17955</name>
</gene>
<dbReference type="PANTHER" id="PTHR21174:SF0">
    <property type="entry name" value="HD PHOSPHOHYDROLASE FAMILY PROTEIN-RELATED"/>
    <property type="match status" value="1"/>
</dbReference>
<accession>A0A4P7IJZ4</accession>
<dbReference type="KEGG" id="nsn:EXE58_17955"/>
<evidence type="ECO:0000313" key="2">
    <source>
        <dbReference type="Proteomes" id="UP000294853"/>
    </source>
</evidence>
<dbReference type="PIRSF" id="PIRSF035170">
    <property type="entry name" value="HD_phosphohydro"/>
    <property type="match status" value="1"/>
</dbReference>
<proteinExistence type="predicted"/>
<dbReference type="InterPro" id="IPR009218">
    <property type="entry name" value="HD_phosphohydro"/>
</dbReference>
<dbReference type="EMBL" id="CP038436">
    <property type="protein sequence ID" value="QBX57714.1"/>
    <property type="molecule type" value="Genomic_DNA"/>
</dbReference>
<dbReference type="AlphaFoldDB" id="A0A4P7IJZ4"/>
<dbReference type="Proteomes" id="UP000294853">
    <property type="component" value="Chromosome"/>
</dbReference>
<evidence type="ECO:0008006" key="3">
    <source>
        <dbReference type="Google" id="ProtNLM"/>
    </source>
</evidence>
<dbReference type="PANTHER" id="PTHR21174">
    <property type="match status" value="1"/>
</dbReference>
<evidence type="ECO:0000313" key="1">
    <source>
        <dbReference type="EMBL" id="QBX57714.1"/>
    </source>
</evidence>